<comment type="caution">
    <text evidence="1">The sequence shown here is derived from an EMBL/GenBank/DDBJ whole genome shotgun (WGS) entry which is preliminary data.</text>
</comment>
<evidence type="ECO:0000313" key="2">
    <source>
        <dbReference type="Proteomes" id="UP000826656"/>
    </source>
</evidence>
<dbReference type="SUPFAM" id="SSF81483">
    <property type="entry name" value="Bacterial photosystem II reaction centre, L and M subunits"/>
    <property type="match status" value="1"/>
</dbReference>
<name>A0ABQ7TVG8_SOLTU</name>
<reference evidence="1 2" key="1">
    <citation type="journal article" date="2021" name="bioRxiv">
        <title>Chromosome-scale and haplotype-resolved genome assembly of a tetraploid potato cultivar.</title>
        <authorList>
            <person name="Sun H."/>
            <person name="Jiao W.-B."/>
            <person name="Krause K."/>
            <person name="Campoy J.A."/>
            <person name="Goel M."/>
            <person name="Folz-Donahue K."/>
            <person name="Kukat C."/>
            <person name="Huettel B."/>
            <person name="Schneeberger K."/>
        </authorList>
    </citation>
    <scope>NUCLEOTIDE SEQUENCE [LARGE SCALE GENOMIC DNA]</scope>
    <source>
        <strain evidence="1">SolTubOtavaFocal</strain>
        <tissue evidence="1">Leaves</tissue>
    </source>
</reference>
<evidence type="ECO:0000313" key="1">
    <source>
        <dbReference type="EMBL" id="KAH0738731.1"/>
    </source>
</evidence>
<gene>
    <name evidence="1" type="ORF">KY290_037436</name>
</gene>
<sequence length="75" mass="8528">MSAFGVVGLALNLRVYDFVSKEIRAAKDLEFETFYLKSILLNKGIRAWMTAQDQPHENLIFLEETLPRGKGSLLL</sequence>
<proteinExistence type="predicted"/>
<accession>A0ABQ7TVG8</accession>
<keyword evidence="2" id="KW-1185">Reference proteome</keyword>
<dbReference type="InterPro" id="IPR036854">
    <property type="entry name" value="Photo_II_D1/D2_sf"/>
</dbReference>
<protein>
    <submittedName>
        <fullName evidence="1">Uncharacterized protein</fullName>
    </submittedName>
</protein>
<organism evidence="1 2">
    <name type="scientific">Solanum tuberosum</name>
    <name type="common">Potato</name>
    <dbReference type="NCBI Taxonomy" id="4113"/>
    <lineage>
        <taxon>Eukaryota</taxon>
        <taxon>Viridiplantae</taxon>
        <taxon>Streptophyta</taxon>
        <taxon>Embryophyta</taxon>
        <taxon>Tracheophyta</taxon>
        <taxon>Spermatophyta</taxon>
        <taxon>Magnoliopsida</taxon>
        <taxon>eudicotyledons</taxon>
        <taxon>Gunneridae</taxon>
        <taxon>Pentapetalae</taxon>
        <taxon>asterids</taxon>
        <taxon>lamiids</taxon>
        <taxon>Solanales</taxon>
        <taxon>Solanaceae</taxon>
        <taxon>Solanoideae</taxon>
        <taxon>Solaneae</taxon>
        <taxon>Solanum</taxon>
    </lineage>
</organism>
<dbReference type="EMBL" id="JAIVGD010000028">
    <property type="protein sequence ID" value="KAH0738731.1"/>
    <property type="molecule type" value="Genomic_DNA"/>
</dbReference>
<dbReference type="Proteomes" id="UP000826656">
    <property type="component" value="Unassembled WGS sequence"/>
</dbReference>